<dbReference type="Proteomes" id="UP000315522">
    <property type="component" value="Unassembled WGS sequence"/>
</dbReference>
<organism evidence="1 2">
    <name type="scientific">Lachnellula willkommii</name>
    <dbReference type="NCBI Taxonomy" id="215461"/>
    <lineage>
        <taxon>Eukaryota</taxon>
        <taxon>Fungi</taxon>
        <taxon>Dikarya</taxon>
        <taxon>Ascomycota</taxon>
        <taxon>Pezizomycotina</taxon>
        <taxon>Leotiomycetes</taxon>
        <taxon>Helotiales</taxon>
        <taxon>Lachnaceae</taxon>
        <taxon>Lachnellula</taxon>
    </lineage>
</organism>
<protein>
    <submittedName>
        <fullName evidence="1">Uncharacterized protein</fullName>
    </submittedName>
</protein>
<evidence type="ECO:0000313" key="1">
    <source>
        <dbReference type="EMBL" id="TVY88914.1"/>
    </source>
</evidence>
<reference evidence="1 2" key="1">
    <citation type="submission" date="2018-05" db="EMBL/GenBank/DDBJ databases">
        <title>Genome sequencing and assembly of the regulated plant pathogen Lachnellula willkommii and related sister species for the development of diagnostic species identification markers.</title>
        <authorList>
            <person name="Giroux E."/>
            <person name="Bilodeau G."/>
        </authorList>
    </citation>
    <scope>NUCLEOTIDE SEQUENCE [LARGE SCALE GENOMIC DNA]</scope>
    <source>
        <strain evidence="1 2">CBS 172.35</strain>
    </source>
</reference>
<proteinExistence type="predicted"/>
<accession>A0A559M7I3</accession>
<dbReference type="EMBL" id="QGML01001498">
    <property type="protein sequence ID" value="TVY88914.1"/>
    <property type="molecule type" value="Genomic_DNA"/>
</dbReference>
<name>A0A559M7I3_9HELO</name>
<comment type="caution">
    <text evidence="1">The sequence shown here is derived from an EMBL/GenBank/DDBJ whole genome shotgun (WGS) entry which is preliminary data.</text>
</comment>
<sequence length="101" mass="11498">MNGATPEIRPILQHRKDFEAIVSYHLSLAANEICRFGEVGEWKHGSFNSKSPRRRVLLRVPLPYKVGESAYPSNANEKLRTEAATFIWIEDNCPDVPIPHL</sequence>
<gene>
    <name evidence="1" type="ORF">LAWI1_G007107</name>
</gene>
<keyword evidence="2" id="KW-1185">Reference proteome</keyword>
<dbReference type="AlphaFoldDB" id="A0A559M7I3"/>
<evidence type="ECO:0000313" key="2">
    <source>
        <dbReference type="Proteomes" id="UP000315522"/>
    </source>
</evidence>